<feature type="transmembrane region" description="Helical" evidence="7">
    <location>
        <begin position="295"/>
        <end position="320"/>
    </location>
</feature>
<comment type="similarity">
    <text evidence="2">Belongs to the chromate ion transporter (CHR) (TC 2.A.51) family.</text>
</comment>
<accession>A0A927CA90</accession>
<dbReference type="Pfam" id="PF02417">
    <property type="entry name" value="Chromate_transp"/>
    <property type="match status" value="2"/>
</dbReference>
<dbReference type="EMBL" id="JACXJA010000016">
    <property type="protein sequence ID" value="MBD2863007.1"/>
    <property type="molecule type" value="Genomic_DNA"/>
</dbReference>
<keyword evidence="3" id="KW-1003">Cell membrane</keyword>
<evidence type="ECO:0000313" key="9">
    <source>
        <dbReference type="Proteomes" id="UP000639396"/>
    </source>
</evidence>
<evidence type="ECO:0000256" key="1">
    <source>
        <dbReference type="ARBA" id="ARBA00004651"/>
    </source>
</evidence>
<dbReference type="InterPro" id="IPR003370">
    <property type="entry name" value="Chromate_transpt"/>
</dbReference>
<keyword evidence="4 7" id="KW-0812">Transmembrane</keyword>
<dbReference type="PANTHER" id="PTHR33567">
    <property type="entry name" value="CHROMATE ION TRANSPORTER (EUROFUNG)"/>
    <property type="match status" value="1"/>
</dbReference>
<feature type="transmembrane region" description="Helical" evidence="7">
    <location>
        <begin position="87"/>
        <end position="111"/>
    </location>
</feature>
<evidence type="ECO:0000256" key="4">
    <source>
        <dbReference type="ARBA" id="ARBA00022692"/>
    </source>
</evidence>
<organism evidence="8 9">
    <name type="scientific">Paenibacillus oceani</name>
    <dbReference type="NCBI Taxonomy" id="2772510"/>
    <lineage>
        <taxon>Bacteria</taxon>
        <taxon>Bacillati</taxon>
        <taxon>Bacillota</taxon>
        <taxon>Bacilli</taxon>
        <taxon>Bacillales</taxon>
        <taxon>Paenibacillaceae</taxon>
        <taxon>Paenibacillus</taxon>
    </lineage>
</organism>
<feature type="transmembrane region" description="Helical" evidence="7">
    <location>
        <begin position="148"/>
        <end position="181"/>
    </location>
</feature>
<evidence type="ECO:0000256" key="3">
    <source>
        <dbReference type="ARBA" id="ARBA00022475"/>
    </source>
</evidence>
<feature type="transmembrane region" description="Helical" evidence="7">
    <location>
        <begin position="117"/>
        <end position="136"/>
    </location>
</feature>
<dbReference type="RefSeq" id="WP_190928421.1">
    <property type="nucleotide sequence ID" value="NZ_JACXJA010000016.1"/>
</dbReference>
<comment type="caution">
    <text evidence="8">The sequence shown here is derived from an EMBL/GenBank/DDBJ whole genome shotgun (WGS) entry which is preliminary data.</text>
</comment>
<feature type="transmembrane region" description="Helical" evidence="7">
    <location>
        <begin position="332"/>
        <end position="349"/>
    </location>
</feature>
<feature type="transmembrane region" description="Helical" evidence="7">
    <location>
        <begin position="201"/>
        <end position="222"/>
    </location>
</feature>
<evidence type="ECO:0000313" key="8">
    <source>
        <dbReference type="EMBL" id="MBD2863007.1"/>
    </source>
</evidence>
<name>A0A927CA90_9BACL</name>
<dbReference type="GO" id="GO:0015109">
    <property type="term" value="F:chromate transmembrane transporter activity"/>
    <property type="evidence" value="ECO:0007669"/>
    <property type="project" value="InterPro"/>
</dbReference>
<dbReference type="AlphaFoldDB" id="A0A927CA90"/>
<evidence type="ECO:0000256" key="7">
    <source>
        <dbReference type="SAM" id="Phobius"/>
    </source>
</evidence>
<evidence type="ECO:0000256" key="2">
    <source>
        <dbReference type="ARBA" id="ARBA00005262"/>
    </source>
</evidence>
<evidence type="ECO:0000256" key="6">
    <source>
        <dbReference type="ARBA" id="ARBA00023136"/>
    </source>
</evidence>
<keyword evidence="9" id="KW-1185">Reference proteome</keyword>
<sequence>MAGSRKRGARNSWLEVLKVSLKLGLTSFGGPAAHLGYFHGEYVRKRQWMDERSYADLVALCQFLPGPASSQVGIGIGTVRAGLVGGIAAWIGFTMPSVVALALFAMLLQSFDLAGEGWIHGLKIVAVAIVAHAIAGMGQKLTPDRSRISIAVAASVVTLLVPNAAGQIIVLLLAAVCGWIWFRRQAEADVPVLDVPVSRRTAIVCLVLFFGLLAALPLLRGWISSHWLAVFDSYYRSGSLVFGGGHVVLPFLEKETVAAGWVSKEAFLAGYGATQAVPGPLFTFASYLGAIDGGWIGAAVATFAIFLPAYLLVTGTLPFWNVIRTSPALQGVLAGVNAAVVGLLLAALYDPLWTSAIGSTADFAWAAVLYTMLAYWKVPPWIVVVTGALGGMGLAVLL</sequence>
<dbReference type="NCBIfam" id="TIGR00937">
    <property type="entry name" value="2A51"/>
    <property type="match status" value="1"/>
</dbReference>
<evidence type="ECO:0000256" key="5">
    <source>
        <dbReference type="ARBA" id="ARBA00022989"/>
    </source>
</evidence>
<keyword evidence="5 7" id="KW-1133">Transmembrane helix</keyword>
<dbReference type="Proteomes" id="UP000639396">
    <property type="component" value="Unassembled WGS sequence"/>
</dbReference>
<reference evidence="8" key="1">
    <citation type="submission" date="2020-09" db="EMBL/GenBank/DDBJ databases">
        <title>A novel bacterium of genus Paenibacillus, isolated from South China Sea.</title>
        <authorList>
            <person name="Huang H."/>
            <person name="Mo K."/>
            <person name="Hu Y."/>
        </authorList>
    </citation>
    <scope>NUCLEOTIDE SEQUENCE</scope>
    <source>
        <strain evidence="8">IB182363</strain>
    </source>
</reference>
<protein>
    <submittedName>
        <fullName evidence="8">Chromate transporter</fullName>
    </submittedName>
</protein>
<dbReference type="GO" id="GO:0005886">
    <property type="term" value="C:plasma membrane"/>
    <property type="evidence" value="ECO:0007669"/>
    <property type="project" value="UniProtKB-SubCell"/>
</dbReference>
<dbReference type="PIRSF" id="PIRSF004810">
    <property type="entry name" value="ChrA"/>
    <property type="match status" value="1"/>
</dbReference>
<keyword evidence="6 7" id="KW-0472">Membrane</keyword>
<comment type="subcellular location">
    <subcellularLocation>
        <location evidence="1">Cell membrane</location>
        <topology evidence="1">Multi-pass membrane protein</topology>
    </subcellularLocation>
</comment>
<dbReference type="InterPro" id="IPR014047">
    <property type="entry name" value="Chr_Tranpt_l_chain"/>
</dbReference>
<dbReference type="PANTHER" id="PTHR33567:SF3">
    <property type="entry name" value="CHROMATE ION TRANSPORTER (EUROFUNG)"/>
    <property type="match status" value="1"/>
</dbReference>
<proteinExistence type="inferred from homology"/>
<gene>
    <name evidence="8" type="ORF">IDH45_13525</name>
</gene>